<dbReference type="PANTHER" id="PTHR30469">
    <property type="entry name" value="MULTIDRUG RESISTANCE PROTEIN MDTA"/>
    <property type="match status" value="1"/>
</dbReference>
<dbReference type="InterPro" id="IPR058636">
    <property type="entry name" value="Beta-barrel_YknX"/>
</dbReference>
<dbReference type="Gene3D" id="1.10.287.470">
    <property type="entry name" value="Helix hairpin bin"/>
    <property type="match status" value="1"/>
</dbReference>
<dbReference type="InterPro" id="IPR058627">
    <property type="entry name" value="MdtA-like_C"/>
</dbReference>
<dbReference type="Pfam" id="PF25967">
    <property type="entry name" value="RND-MFP_C"/>
    <property type="match status" value="1"/>
</dbReference>
<feature type="domain" description="YknX-like beta-barrel" evidence="6">
    <location>
        <begin position="201"/>
        <end position="289"/>
    </location>
</feature>
<evidence type="ECO:0000313" key="7">
    <source>
        <dbReference type="EMBL" id="MBB5335473.1"/>
    </source>
</evidence>
<accession>A0A840UR53</accession>
<dbReference type="GO" id="GO:0015562">
    <property type="term" value="F:efflux transmembrane transporter activity"/>
    <property type="evidence" value="ECO:0007669"/>
    <property type="project" value="TreeGrafter"/>
</dbReference>
<comment type="similarity">
    <text evidence="2">Belongs to the membrane fusion protein (MFP) (TC 8.A.1) family.</text>
</comment>
<dbReference type="AlphaFoldDB" id="A0A840UR53"/>
<dbReference type="InterPro" id="IPR006143">
    <property type="entry name" value="RND_pump_MFP"/>
</dbReference>
<dbReference type="SUPFAM" id="SSF111369">
    <property type="entry name" value="HlyD-like secretion proteins"/>
    <property type="match status" value="1"/>
</dbReference>
<dbReference type="InterPro" id="IPR058625">
    <property type="entry name" value="MdtA-like_BSH"/>
</dbReference>
<dbReference type="Gene3D" id="2.40.50.100">
    <property type="match status" value="1"/>
</dbReference>
<dbReference type="Gene3D" id="2.40.420.20">
    <property type="match status" value="1"/>
</dbReference>
<evidence type="ECO:0000256" key="2">
    <source>
        <dbReference type="ARBA" id="ARBA00009477"/>
    </source>
</evidence>
<dbReference type="Gene3D" id="2.40.30.170">
    <property type="match status" value="1"/>
</dbReference>
<evidence type="ECO:0000259" key="6">
    <source>
        <dbReference type="Pfam" id="PF25990"/>
    </source>
</evidence>
<evidence type="ECO:0000259" key="4">
    <source>
        <dbReference type="Pfam" id="PF25917"/>
    </source>
</evidence>
<keyword evidence="3" id="KW-0813">Transport</keyword>
<dbReference type="RefSeq" id="WP_183859504.1">
    <property type="nucleotide sequence ID" value="NZ_JACHFH010000005.1"/>
</dbReference>
<organism evidence="7 8">
    <name type="scientific">Pectinatus brassicae</name>
    <dbReference type="NCBI Taxonomy" id="862415"/>
    <lineage>
        <taxon>Bacteria</taxon>
        <taxon>Bacillati</taxon>
        <taxon>Bacillota</taxon>
        <taxon>Negativicutes</taxon>
        <taxon>Selenomonadales</taxon>
        <taxon>Selenomonadaceae</taxon>
        <taxon>Pectinatus</taxon>
    </lineage>
</organism>
<comment type="caution">
    <text evidence="7">The sequence shown here is derived from an EMBL/GenBank/DDBJ whole genome shotgun (WGS) entry which is preliminary data.</text>
</comment>
<evidence type="ECO:0000313" key="8">
    <source>
        <dbReference type="Proteomes" id="UP000559117"/>
    </source>
</evidence>
<dbReference type="PANTHER" id="PTHR30469:SF33">
    <property type="entry name" value="SLR1207 PROTEIN"/>
    <property type="match status" value="1"/>
</dbReference>
<gene>
    <name evidence="7" type="ORF">HNR32_000598</name>
</gene>
<reference evidence="7 8" key="1">
    <citation type="submission" date="2020-08" db="EMBL/GenBank/DDBJ databases">
        <title>Genomic Encyclopedia of Type Strains, Phase IV (KMG-IV): sequencing the most valuable type-strain genomes for metagenomic binning, comparative biology and taxonomic classification.</title>
        <authorList>
            <person name="Goeker M."/>
        </authorList>
    </citation>
    <scope>NUCLEOTIDE SEQUENCE [LARGE SCALE GENOMIC DNA]</scope>
    <source>
        <strain evidence="7 8">DSM 24661</strain>
    </source>
</reference>
<evidence type="ECO:0000259" key="5">
    <source>
        <dbReference type="Pfam" id="PF25967"/>
    </source>
</evidence>
<feature type="domain" description="Multidrug resistance protein MdtA-like barrel-sandwich hybrid" evidence="4">
    <location>
        <begin position="65"/>
        <end position="191"/>
    </location>
</feature>
<feature type="domain" description="Multidrug resistance protein MdtA-like C-terminal permuted SH3" evidence="5">
    <location>
        <begin position="296"/>
        <end position="349"/>
    </location>
</feature>
<dbReference type="Pfam" id="PF25990">
    <property type="entry name" value="Beta-barrel_YknX"/>
    <property type="match status" value="1"/>
</dbReference>
<evidence type="ECO:0000256" key="3">
    <source>
        <dbReference type="ARBA" id="ARBA00022448"/>
    </source>
</evidence>
<keyword evidence="8" id="KW-1185">Reference proteome</keyword>
<evidence type="ECO:0000256" key="1">
    <source>
        <dbReference type="ARBA" id="ARBA00004196"/>
    </source>
</evidence>
<protein>
    <submittedName>
        <fullName evidence="7">HlyD family secretion protein/macrolide-specific efflux system membrane fusion protein</fullName>
    </submittedName>
</protein>
<proteinExistence type="inferred from homology"/>
<dbReference type="NCBIfam" id="TIGR01730">
    <property type="entry name" value="RND_mfp"/>
    <property type="match status" value="1"/>
</dbReference>
<comment type="subcellular location">
    <subcellularLocation>
        <location evidence="1">Cell envelope</location>
    </subcellularLocation>
</comment>
<dbReference type="EMBL" id="JACHFH010000005">
    <property type="protein sequence ID" value="MBB5335473.1"/>
    <property type="molecule type" value="Genomic_DNA"/>
</dbReference>
<dbReference type="GO" id="GO:1990281">
    <property type="term" value="C:efflux pump complex"/>
    <property type="evidence" value="ECO:0007669"/>
    <property type="project" value="TreeGrafter"/>
</dbReference>
<sequence>MKKFLNKKIIIAVIVILCLAAGGYKYWQVQQAAQNSKLPSEMYTVKKMNLKSTVSATGTIKPVESVEVSSKITARIKQVLVKENDTVTQGQTVAVLDGKDLENELVKAKETVNNTLSKYNRMQYLYNIGAKSKEDLEDAQYNYATAKSDMEVTKSDLDETVITAPISGVVVGEPKTPGTMAVQGTSNPTVIMRIADLSKKQILAKIDETDIGKIKVGQSATFTVDAYNNKNFTAKVIKISQTDTSNTWDVSSDSTSSSSSSSVIYYYVTLDVADDDNLLKPAMTARVEINTADKKDAVAVPLSALKTDSKGSYVVIIENQGTVNKYVKTGIYSDDYVEITSGLNVGDKISLDYTASKTKTSTTSTRHGGPPF</sequence>
<name>A0A840UR53_9FIRM</name>
<dbReference type="Proteomes" id="UP000559117">
    <property type="component" value="Unassembled WGS sequence"/>
</dbReference>
<dbReference type="Pfam" id="PF25917">
    <property type="entry name" value="BSH_RND"/>
    <property type="match status" value="1"/>
</dbReference>